<keyword evidence="5" id="KW-0547">Nucleotide-binding</keyword>
<keyword evidence="1" id="KW-0813">Transport</keyword>
<sequence length="499" mass="55055">MENQEYRIEMQDIKKAFSGVYALNGAQLRVKPGEIHALIGENGAGKSTLMKVLAGALQRDGGIVKIEGQEVHFSTPKEGKLAGIATIYQEFMLAPELTVTENIFIDRLNQEGKIIKWKRLTKEAERLLSEMGFDEINPGTKVSNLSVAYQQVVEICKSISRNAKVLILDEPTAVLTVKEIQKLFTLLKKLKADGVSIIYISHRLEEIFELCDTITVMKDGAFVDCIPAGSIDKDGLIRKMVGRELNQMFPKRNAEIGDTILEVEHLTGSELVQDISFSVKAGQVLGFYGLVGAGRTETMRAIFGADKWESGNIRFLGKSVHFKSPKQAVRAKLGMLPEDRKRQGVLLEQSIKMNTSITAMEKAQKSGIFNSKKETDFVKGLLAKINTKYTSIENPASSLSGGNQQKVALAKWLAADCKCIIFDEPTRGVDVGAKTEIYHCINQLAKAGLAIIMISSEMPELMGMCDDIIVMHQGRIRGTLSRDEFSEDNIIFAAMGGEK</sequence>
<keyword evidence="4" id="KW-0677">Repeat</keyword>
<keyword evidence="8" id="KW-0472">Membrane</keyword>
<dbReference type="CDD" id="cd03216">
    <property type="entry name" value="ABC_Carb_Monos_I"/>
    <property type="match status" value="1"/>
</dbReference>
<dbReference type="CDD" id="cd03215">
    <property type="entry name" value="ABC_Carb_Monos_II"/>
    <property type="match status" value="1"/>
</dbReference>
<comment type="caution">
    <text evidence="10">The sequence shown here is derived from an EMBL/GenBank/DDBJ whole genome shotgun (WGS) entry which is preliminary data.</text>
</comment>
<accession>A0ABS6D050</accession>
<dbReference type="InterPro" id="IPR003593">
    <property type="entry name" value="AAA+_ATPase"/>
</dbReference>
<reference evidence="10 11" key="1">
    <citation type="submission" date="2021-06" db="EMBL/GenBank/DDBJ databases">
        <title>Faecalicatena sp. nov. isolated from porcine feces.</title>
        <authorList>
            <person name="Oh B.S."/>
            <person name="Lee J.H."/>
        </authorList>
    </citation>
    <scope>NUCLEOTIDE SEQUENCE [LARGE SCALE GENOMIC DNA]</scope>
    <source>
        <strain evidence="10 11">AGMB00832</strain>
    </source>
</reference>
<protein>
    <submittedName>
        <fullName evidence="10">Sugar ABC transporter ATP-binding protein</fullName>
    </submittedName>
</protein>
<dbReference type="GO" id="GO:0005524">
    <property type="term" value="F:ATP binding"/>
    <property type="evidence" value="ECO:0007669"/>
    <property type="project" value="UniProtKB-KW"/>
</dbReference>
<keyword evidence="2" id="KW-1003">Cell membrane</keyword>
<evidence type="ECO:0000256" key="1">
    <source>
        <dbReference type="ARBA" id="ARBA00022448"/>
    </source>
</evidence>
<proteinExistence type="predicted"/>
<dbReference type="Pfam" id="PF00005">
    <property type="entry name" value="ABC_tran"/>
    <property type="match status" value="2"/>
</dbReference>
<evidence type="ECO:0000256" key="3">
    <source>
        <dbReference type="ARBA" id="ARBA00022597"/>
    </source>
</evidence>
<evidence type="ECO:0000256" key="7">
    <source>
        <dbReference type="ARBA" id="ARBA00022967"/>
    </source>
</evidence>
<dbReference type="InterPro" id="IPR003439">
    <property type="entry name" value="ABC_transporter-like_ATP-bd"/>
</dbReference>
<organism evidence="10 11">
    <name type="scientific">Faecalicatena faecalis</name>
    <dbReference type="NCBI Taxonomy" id="2726362"/>
    <lineage>
        <taxon>Bacteria</taxon>
        <taxon>Bacillati</taxon>
        <taxon>Bacillota</taxon>
        <taxon>Clostridia</taxon>
        <taxon>Lachnospirales</taxon>
        <taxon>Lachnospiraceae</taxon>
        <taxon>Faecalicatena</taxon>
    </lineage>
</organism>
<evidence type="ECO:0000256" key="8">
    <source>
        <dbReference type="ARBA" id="ARBA00023136"/>
    </source>
</evidence>
<keyword evidence="11" id="KW-1185">Reference proteome</keyword>
<evidence type="ECO:0000256" key="4">
    <source>
        <dbReference type="ARBA" id="ARBA00022737"/>
    </source>
</evidence>
<dbReference type="InterPro" id="IPR050107">
    <property type="entry name" value="ABC_carbohydrate_import_ATPase"/>
</dbReference>
<dbReference type="PROSITE" id="PS50893">
    <property type="entry name" value="ABC_TRANSPORTER_2"/>
    <property type="match status" value="2"/>
</dbReference>
<dbReference type="InterPro" id="IPR017871">
    <property type="entry name" value="ABC_transporter-like_CS"/>
</dbReference>
<dbReference type="PANTHER" id="PTHR43790:SF3">
    <property type="entry name" value="D-ALLOSE IMPORT ATP-BINDING PROTEIN ALSA-RELATED"/>
    <property type="match status" value="1"/>
</dbReference>
<dbReference type="PANTHER" id="PTHR43790">
    <property type="entry name" value="CARBOHYDRATE TRANSPORT ATP-BINDING PROTEIN MG119-RELATED"/>
    <property type="match status" value="1"/>
</dbReference>
<name>A0ABS6D050_9FIRM</name>
<keyword evidence="6 10" id="KW-0067">ATP-binding</keyword>
<feature type="domain" description="ABC transporter" evidence="9">
    <location>
        <begin position="251"/>
        <end position="498"/>
    </location>
</feature>
<evidence type="ECO:0000313" key="11">
    <source>
        <dbReference type="Proteomes" id="UP000723714"/>
    </source>
</evidence>
<dbReference type="RefSeq" id="WP_216239624.1">
    <property type="nucleotide sequence ID" value="NZ_JABACJ020000002.1"/>
</dbReference>
<evidence type="ECO:0000256" key="5">
    <source>
        <dbReference type="ARBA" id="ARBA00022741"/>
    </source>
</evidence>
<evidence type="ECO:0000256" key="2">
    <source>
        <dbReference type="ARBA" id="ARBA00022475"/>
    </source>
</evidence>
<keyword evidence="7" id="KW-1278">Translocase</keyword>
<keyword evidence="3" id="KW-0762">Sugar transport</keyword>
<gene>
    <name evidence="10" type="ORF">HGO97_003860</name>
</gene>
<dbReference type="SMART" id="SM00382">
    <property type="entry name" value="AAA"/>
    <property type="match status" value="2"/>
</dbReference>
<dbReference type="PROSITE" id="PS00211">
    <property type="entry name" value="ABC_TRANSPORTER_1"/>
    <property type="match status" value="1"/>
</dbReference>
<dbReference type="EMBL" id="JABACJ020000002">
    <property type="protein sequence ID" value="MBU3874948.1"/>
    <property type="molecule type" value="Genomic_DNA"/>
</dbReference>
<evidence type="ECO:0000259" key="9">
    <source>
        <dbReference type="PROSITE" id="PS50893"/>
    </source>
</evidence>
<evidence type="ECO:0000256" key="6">
    <source>
        <dbReference type="ARBA" id="ARBA00022840"/>
    </source>
</evidence>
<feature type="domain" description="ABC transporter" evidence="9">
    <location>
        <begin position="8"/>
        <end position="244"/>
    </location>
</feature>
<evidence type="ECO:0000313" key="10">
    <source>
        <dbReference type="EMBL" id="MBU3874948.1"/>
    </source>
</evidence>
<dbReference type="Proteomes" id="UP000723714">
    <property type="component" value="Unassembled WGS sequence"/>
</dbReference>